<organism evidence="2 3">
    <name type="scientific">Clostridium facile</name>
    <dbReference type="NCBI Taxonomy" id="2763035"/>
    <lineage>
        <taxon>Bacteria</taxon>
        <taxon>Bacillati</taxon>
        <taxon>Bacillota</taxon>
        <taxon>Clostridia</taxon>
        <taxon>Eubacteriales</taxon>
        <taxon>Clostridiaceae</taxon>
        <taxon>Clostridium</taxon>
    </lineage>
</organism>
<dbReference type="Proteomes" id="UP000649151">
    <property type="component" value="Unassembled WGS sequence"/>
</dbReference>
<dbReference type="EMBL" id="JACOQK010000001">
    <property type="protein sequence ID" value="MBC5788583.1"/>
    <property type="molecule type" value="Genomic_DNA"/>
</dbReference>
<comment type="caution">
    <text evidence="2">The sequence shown here is derived from an EMBL/GenBank/DDBJ whole genome shotgun (WGS) entry which is preliminary data.</text>
</comment>
<accession>A0ABR7IU24</accession>
<gene>
    <name evidence="2" type="ORF">H8Z77_11265</name>
</gene>
<protein>
    <recommendedName>
        <fullName evidence="4">Virus attachment protein p12 family protein</fullName>
    </recommendedName>
</protein>
<keyword evidence="1" id="KW-0472">Membrane</keyword>
<proteinExistence type="predicted"/>
<feature type="transmembrane region" description="Helical" evidence="1">
    <location>
        <begin position="12"/>
        <end position="35"/>
    </location>
</feature>
<keyword evidence="1" id="KW-0812">Transmembrane</keyword>
<keyword evidence="3" id="KW-1185">Reference proteome</keyword>
<name>A0ABR7IU24_9CLOT</name>
<sequence length="74" mass="8404">MNRKMDMIKKEWYLIGGICLAVGGIIGFLAGRLSYHKPKQLQQDSCDCGCGCDCCSPEDLEETNWDEVDEESYY</sequence>
<dbReference type="RefSeq" id="WP_186997057.1">
    <property type="nucleotide sequence ID" value="NZ_JACOQK010000001.1"/>
</dbReference>
<keyword evidence="1" id="KW-1133">Transmembrane helix</keyword>
<evidence type="ECO:0000313" key="2">
    <source>
        <dbReference type="EMBL" id="MBC5788583.1"/>
    </source>
</evidence>
<evidence type="ECO:0000256" key="1">
    <source>
        <dbReference type="SAM" id="Phobius"/>
    </source>
</evidence>
<evidence type="ECO:0008006" key="4">
    <source>
        <dbReference type="Google" id="ProtNLM"/>
    </source>
</evidence>
<reference evidence="2 3" key="1">
    <citation type="submission" date="2020-08" db="EMBL/GenBank/DDBJ databases">
        <title>Genome public.</title>
        <authorList>
            <person name="Liu C."/>
            <person name="Sun Q."/>
        </authorList>
    </citation>
    <scope>NUCLEOTIDE SEQUENCE [LARGE SCALE GENOMIC DNA]</scope>
    <source>
        <strain evidence="2 3">NSJ-27</strain>
    </source>
</reference>
<evidence type="ECO:0000313" key="3">
    <source>
        <dbReference type="Proteomes" id="UP000649151"/>
    </source>
</evidence>